<dbReference type="EMBL" id="HBUF01554828">
    <property type="protein sequence ID" value="CAG6760098.1"/>
    <property type="molecule type" value="Transcribed_RNA"/>
</dbReference>
<dbReference type="AlphaFoldDB" id="A0A8D8WVA7"/>
<dbReference type="EMBL" id="HBUF01078159">
    <property type="protein sequence ID" value="CAG6631912.1"/>
    <property type="molecule type" value="Transcribed_RNA"/>
</dbReference>
<protein>
    <submittedName>
        <fullName evidence="2">Voltage-dependent calcium channel type A subunit alpha-1</fullName>
    </submittedName>
</protein>
<organism evidence="2">
    <name type="scientific">Cacopsylla melanoneura</name>
    <dbReference type="NCBI Taxonomy" id="428564"/>
    <lineage>
        <taxon>Eukaryota</taxon>
        <taxon>Metazoa</taxon>
        <taxon>Ecdysozoa</taxon>
        <taxon>Arthropoda</taxon>
        <taxon>Hexapoda</taxon>
        <taxon>Insecta</taxon>
        <taxon>Pterygota</taxon>
        <taxon>Neoptera</taxon>
        <taxon>Paraneoptera</taxon>
        <taxon>Hemiptera</taxon>
        <taxon>Sternorrhyncha</taxon>
        <taxon>Psylloidea</taxon>
        <taxon>Psyllidae</taxon>
        <taxon>Psyllinae</taxon>
        <taxon>Cacopsylla</taxon>
    </lineage>
</organism>
<feature type="region of interest" description="Disordered" evidence="1">
    <location>
        <begin position="1"/>
        <end position="36"/>
    </location>
</feature>
<dbReference type="EMBL" id="HBUF01226613">
    <property type="protein sequence ID" value="CAG6671674.1"/>
    <property type="molecule type" value="Transcribed_RNA"/>
</dbReference>
<evidence type="ECO:0000256" key="1">
    <source>
        <dbReference type="SAM" id="MobiDB-lite"/>
    </source>
</evidence>
<dbReference type="EMBL" id="HBUF01226612">
    <property type="protein sequence ID" value="CAG6671672.1"/>
    <property type="molecule type" value="Transcribed_RNA"/>
</dbReference>
<feature type="compositionally biased region" description="Basic residues" evidence="1">
    <location>
        <begin position="63"/>
        <end position="74"/>
    </location>
</feature>
<accession>A0A8D8WVA7</accession>
<proteinExistence type="predicted"/>
<evidence type="ECO:0000313" key="2">
    <source>
        <dbReference type="EMBL" id="CAG6671674.1"/>
    </source>
</evidence>
<feature type="region of interest" description="Disordered" evidence="1">
    <location>
        <begin position="60"/>
        <end position="108"/>
    </location>
</feature>
<name>A0A8D8WVA7_9HEMI</name>
<reference evidence="2" key="1">
    <citation type="submission" date="2021-05" db="EMBL/GenBank/DDBJ databases">
        <authorList>
            <person name="Alioto T."/>
            <person name="Alioto T."/>
            <person name="Gomez Garrido J."/>
        </authorList>
    </citation>
    <scope>NUCLEOTIDE SEQUENCE</scope>
</reference>
<sequence length="108" mass="12599">MLLLLRSPHGHRSPDDGGGSPCRYTPHHHYYPHHSQPYNNHHEIGFSDTVSNVVEMVKQEHYRSHRHPHIRGRGRILPSPVLNGFKPNPMPEPFKRSRHSDSDEDDWC</sequence>
<dbReference type="EMBL" id="HBUF01369518">
    <property type="protein sequence ID" value="CAG6725431.1"/>
    <property type="molecule type" value="Transcribed_RNA"/>
</dbReference>